<keyword evidence="2" id="KW-1185">Reference proteome</keyword>
<accession>A0ACB9Q0Q0</accession>
<name>A0ACB9Q0Q0_BAUVA</name>
<sequence length="296" mass="32902">MFMKASAVTCQSRAEPASLLPELQPFLNREFIKDPDGFDFFLLNQWEEFTGIFDPSNVNPQSLKISISAPPGLDQSLRATFELTRSDLEKIKKRVITLWDDIGTGESEESFPSKPTFVVTFAYVSVCIVKARERTQNNNSKLVLGFTADCRSRLEPPIPDNYFGNCVSVHVVDVPLEEFTMENGLIIVSRKIYSKVKMLDKAVPEEMGSVIPLWVSIFSGEFDGIGVAGSTRFGVYRTDFGWGRPIKVEITSIDRGVSMALAESRDGNGGVEIGMVQNKNAMNVFATVFREGLESL</sequence>
<protein>
    <submittedName>
        <fullName evidence="1">Uncharacterized protein</fullName>
    </submittedName>
</protein>
<comment type="caution">
    <text evidence="1">The sequence shown here is derived from an EMBL/GenBank/DDBJ whole genome shotgun (WGS) entry which is preliminary data.</text>
</comment>
<dbReference type="Proteomes" id="UP000828941">
    <property type="component" value="Chromosome 3"/>
</dbReference>
<evidence type="ECO:0000313" key="1">
    <source>
        <dbReference type="EMBL" id="KAI4352460.1"/>
    </source>
</evidence>
<reference evidence="1 2" key="1">
    <citation type="journal article" date="2022" name="DNA Res.">
        <title>Chromosomal-level genome assembly of the orchid tree Bauhinia variegata (Leguminosae; Cercidoideae) supports the allotetraploid origin hypothesis of Bauhinia.</title>
        <authorList>
            <person name="Zhong Y."/>
            <person name="Chen Y."/>
            <person name="Zheng D."/>
            <person name="Pang J."/>
            <person name="Liu Y."/>
            <person name="Luo S."/>
            <person name="Meng S."/>
            <person name="Qian L."/>
            <person name="Wei D."/>
            <person name="Dai S."/>
            <person name="Zhou R."/>
        </authorList>
    </citation>
    <scope>NUCLEOTIDE SEQUENCE [LARGE SCALE GENOMIC DNA]</scope>
    <source>
        <strain evidence="1">BV-YZ2020</strain>
    </source>
</reference>
<gene>
    <name evidence="1" type="ORF">L6164_006710</name>
</gene>
<evidence type="ECO:0000313" key="2">
    <source>
        <dbReference type="Proteomes" id="UP000828941"/>
    </source>
</evidence>
<dbReference type="EMBL" id="CM039428">
    <property type="protein sequence ID" value="KAI4352460.1"/>
    <property type="molecule type" value="Genomic_DNA"/>
</dbReference>
<proteinExistence type="predicted"/>
<organism evidence="1 2">
    <name type="scientific">Bauhinia variegata</name>
    <name type="common">Purple orchid tree</name>
    <name type="synonym">Phanera variegata</name>
    <dbReference type="NCBI Taxonomy" id="167791"/>
    <lineage>
        <taxon>Eukaryota</taxon>
        <taxon>Viridiplantae</taxon>
        <taxon>Streptophyta</taxon>
        <taxon>Embryophyta</taxon>
        <taxon>Tracheophyta</taxon>
        <taxon>Spermatophyta</taxon>
        <taxon>Magnoliopsida</taxon>
        <taxon>eudicotyledons</taxon>
        <taxon>Gunneridae</taxon>
        <taxon>Pentapetalae</taxon>
        <taxon>rosids</taxon>
        <taxon>fabids</taxon>
        <taxon>Fabales</taxon>
        <taxon>Fabaceae</taxon>
        <taxon>Cercidoideae</taxon>
        <taxon>Cercideae</taxon>
        <taxon>Bauhiniinae</taxon>
        <taxon>Bauhinia</taxon>
    </lineage>
</organism>